<evidence type="ECO:0000313" key="2">
    <source>
        <dbReference type="EMBL" id="ADO67114.1"/>
    </source>
</evidence>
<keyword evidence="1" id="KW-0472">Membrane</keyword>
<proteinExistence type="predicted"/>
<keyword evidence="3" id="KW-1185">Reference proteome</keyword>
<dbReference type="EMBL" id="GU244497">
    <property type="protein sequence ID" value="ADO67114.1"/>
    <property type="molecule type" value="Genomic_DNA"/>
</dbReference>
<organismHost>
    <name type="scientific">Cafeteria roenbergensis</name>
    <name type="common">Marine flagellate</name>
    <dbReference type="NCBI Taxonomy" id="33653"/>
</organismHost>
<accession>E3T4K1</accession>
<protein>
    <submittedName>
        <fullName evidence="2">Uncharacterized protein</fullName>
    </submittedName>
</protein>
<evidence type="ECO:0000256" key="1">
    <source>
        <dbReference type="SAM" id="Phobius"/>
    </source>
</evidence>
<gene>
    <name evidence="2" type="ORF">crov081</name>
</gene>
<organism evidence="2 3">
    <name type="scientific">Cafeteria roenbergensis virus (strain BV-PW1)</name>
    <name type="common">CroV</name>
    <dbReference type="NCBI Taxonomy" id="693272"/>
    <lineage>
        <taxon>Viruses</taxon>
        <taxon>Varidnaviria</taxon>
        <taxon>Bamfordvirae</taxon>
        <taxon>Nucleocytoviricota</taxon>
        <taxon>Megaviricetes</taxon>
        <taxon>Imitervirales</taxon>
        <taxon>Mimiviridae</taxon>
        <taxon>Aliimimivirinae</taxon>
        <taxon>Rheavirus</taxon>
        <taxon>Rheavirus sinusmexicani</taxon>
    </lineage>
</organism>
<dbReference type="Proteomes" id="UP000029781">
    <property type="component" value="Segment"/>
</dbReference>
<keyword evidence="1" id="KW-1133">Transmembrane helix</keyword>
<dbReference type="GeneID" id="9887483"/>
<reference evidence="2 3" key="1">
    <citation type="journal article" date="2010" name="Proc. Natl. Acad. Sci. U.S.A.">
        <title>Giant virus with a remarkable complement of genes infects marine zooplankton.</title>
        <authorList>
            <person name="Fischer M.G."/>
            <person name="Allen M.J."/>
            <person name="Wilson W.H."/>
            <person name="Suttle C.A."/>
        </authorList>
    </citation>
    <scope>NUCLEOTIDE SEQUENCE [LARGE SCALE GENOMIC DNA]</scope>
    <source>
        <strain evidence="2 3">BV-PW1</strain>
    </source>
</reference>
<dbReference type="OrthoDB" id="15756at10239"/>
<dbReference type="KEGG" id="vg:9887483"/>
<keyword evidence="1" id="KW-0812">Transmembrane</keyword>
<evidence type="ECO:0000313" key="3">
    <source>
        <dbReference type="Proteomes" id="UP000029781"/>
    </source>
</evidence>
<name>E3T4K1_CROVB</name>
<dbReference type="RefSeq" id="YP_003969713.1">
    <property type="nucleotide sequence ID" value="NC_014637.1"/>
</dbReference>
<feature type="transmembrane region" description="Helical" evidence="1">
    <location>
        <begin position="48"/>
        <end position="67"/>
    </location>
</feature>
<sequence>MSTSEEKWRISIFSAALFLTVVHPMTFQLTNSMLEPLIGTLSTNGCPTTVGLFIHTIVFVLLVRYSMDLNIV</sequence>